<dbReference type="GO" id="GO:0006313">
    <property type="term" value="P:DNA transposition"/>
    <property type="evidence" value="ECO:0007669"/>
    <property type="project" value="InterPro"/>
</dbReference>
<proteinExistence type="predicted"/>
<geneLocation type="plasmid" evidence="2">
    <name>pRSPA01</name>
</geneLocation>
<accession>A4WY07</accession>
<name>A4WY07_CERS5</name>
<dbReference type="PANTHER" id="PTHR33055">
    <property type="entry name" value="TRANSPOSASE FOR INSERTION SEQUENCE ELEMENT IS1111A"/>
    <property type="match status" value="1"/>
</dbReference>
<dbReference type="AlphaFoldDB" id="A4WY07"/>
<dbReference type="GO" id="GO:0004803">
    <property type="term" value="F:transposase activity"/>
    <property type="evidence" value="ECO:0007669"/>
    <property type="project" value="InterPro"/>
</dbReference>
<dbReference type="EMBL" id="CP000662">
    <property type="protein sequence ID" value="ABP72271.1"/>
    <property type="molecule type" value="Genomic_DNA"/>
</dbReference>
<keyword evidence="2" id="KW-0614">Plasmid</keyword>
<dbReference type="KEGG" id="rsq:Rsph17025_3394"/>
<evidence type="ECO:0000259" key="1">
    <source>
        <dbReference type="Pfam" id="PF02371"/>
    </source>
</evidence>
<reference evidence="2" key="1">
    <citation type="submission" date="2007-04" db="EMBL/GenBank/DDBJ databases">
        <title>Complete sequence of plasmid pRSPA01 of Rhodobacter sphaeroides ATCC 17025.</title>
        <authorList>
            <consortium name="US DOE Joint Genome Institute"/>
            <person name="Copeland A."/>
            <person name="Lucas S."/>
            <person name="Lapidus A."/>
            <person name="Barry K."/>
            <person name="Detter J.C."/>
            <person name="Glavina del Rio T."/>
            <person name="Hammon N."/>
            <person name="Israni S."/>
            <person name="Dalin E."/>
            <person name="Tice H."/>
            <person name="Pitluck S."/>
            <person name="Chertkov O."/>
            <person name="Brettin T."/>
            <person name="Bruce D."/>
            <person name="Han C."/>
            <person name="Schmutz J."/>
            <person name="Larimer F."/>
            <person name="Land M."/>
            <person name="Hauser L."/>
            <person name="Kyrpides N."/>
            <person name="Kim E."/>
            <person name="Richardson P."/>
            <person name="Mackenzie C."/>
            <person name="Choudhary M."/>
            <person name="Donohue T.J."/>
            <person name="Kaplan S."/>
        </authorList>
    </citation>
    <scope>NUCLEOTIDE SEQUENCE [LARGE SCALE GENOMIC DNA]</scope>
    <source>
        <strain evidence="2">ATCC 17025</strain>
        <plasmid evidence="2">pRSPA01</plasmid>
    </source>
</reference>
<dbReference type="PANTHER" id="PTHR33055:SF3">
    <property type="entry name" value="PUTATIVE TRANSPOSASE FOR IS117-RELATED"/>
    <property type="match status" value="1"/>
</dbReference>
<dbReference type="GO" id="GO:0003677">
    <property type="term" value="F:DNA binding"/>
    <property type="evidence" value="ECO:0007669"/>
    <property type="project" value="InterPro"/>
</dbReference>
<dbReference type="HOGENOM" id="CLU_036902_3_2_5"/>
<evidence type="ECO:0000313" key="2">
    <source>
        <dbReference type="EMBL" id="ABP72271.1"/>
    </source>
</evidence>
<sequence length="102" mass="11336">MSAFRSARDLPAWLGLTPKPHSSGGKERLGAISKMGNRYIRRLLHLGAMGVISTRKRTDPGEDWLGRMLAKKPLKVVAIALANRMARQVWAMLRTGEAWRAA</sequence>
<dbReference type="InterPro" id="IPR003346">
    <property type="entry name" value="Transposase_20"/>
</dbReference>
<protein>
    <recommendedName>
        <fullName evidence="1">Transposase IS116/IS110/IS902 C-terminal domain-containing protein</fullName>
    </recommendedName>
</protein>
<gene>
    <name evidence="2" type="ordered locus">Rsph17025_3394</name>
</gene>
<organism evidence="2">
    <name type="scientific">Cereibacter sphaeroides (strain ATCC 17025 / ATH 2.4.3)</name>
    <name type="common">Rhodobacter sphaeroides</name>
    <dbReference type="NCBI Taxonomy" id="349102"/>
    <lineage>
        <taxon>Bacteria</taxon>
        <taxon>Pseudomonadati</taxon>
        <taxon>Pseudomonadota</taxon>
        <taxon>Alphaproteobacteria</taxon>
        <taxon>Rhodobacterales</taxon>
        <taxon>Paracoccaceae</taxon>
        <taxon>Cereibacter</taxon>
    </lineage>
</organism>
<dbReference type="Pfam" id="PF02371">
    <property type="entry name" value="Transposase_20"/>
    <property type="match status" value="1"/>
</dbReference>
<dbReference type="InterPro" id="IPR047650">
    <property type="entry name" value="Transpos_IS110"/>
</dbReference>
<feature type="domain" description="Transposase IS116/IS110/IS902 C-terminal" evidence="1">
    <location>
        <begin position="2"/>
        <end position="56"/>
    </location>
</feature>